<dbReference type="SMR" id="O67661"/>
<proteinExistence type="evidence at protein level"/>
<evidence type="ECO:0000259" key="7">
    <source>
        <dbReference type="PROSITE" id="PS50045"/>
    </source>
</evidence>
<dbReference type="eggNOG" id="COG3604">
    <property type="taxonomic scope" value="Bacteria"/>
</dbReference>
<reference evidence="11" key="3">
    <citation type="journal article" date="2013" name="J. Mol. Biol.">
        <title>Structural mechanism of GAF-regulated sigma(54) activators from Aquifex aeolicus.</title>
        <authorList>
            <person name="Batchelor J.D."/>
            <person name="Lee P.S."/>
            <person name="Wang A.C."/>
            <person name="Doucleff M."/>
            <person name="Wemmer D.E."/>
        </authorList>
    </citation>
    <scope>X-RAY CRYSTALLOGRAPHY (1.70 ANGSTROMS) OF 1-172</scope>
</reference>
<dbReference type="Pfam" id="PF01590">
    <property type="entry name" value="GAF"/>
    <property type="match status" value="1"/>
</dbReference>
<dbReference type="KEGG" id="aae:aq_1792"/>
<dbReference type="PROSITE" id="PS00688">
    <property type="entry name" value="SIGMA54_INTERACT_3"/>
    <property type="match status" value="1"/>
</dbReference>
<dbReference type="GO" id="GO:0005524">
    <property type="term" value="F:ATP binding"/>
    <property type="evidence" value="ECO:0007669"/>
    <property type="project" value="UniProtKB-KW"/>
</dbReference>
<dbReference type="STRING" id="224324.aq_1792"/>
<dbReference type="PRINTS" id="PR01590">
    <property type="entry name" value="HTHFIS"/>
</dbReference>
<dbReference type="Gene3D" id="3.30.450.40">
    <property type="match status" value="1"/>
</dbReference>
<gene>
    <name evidence="8" type="primary">ntrC2</name>
    <name evidence="8" type="ordered locus">aq_1792</name>
</gene>
<keyword evidence="3" id="KW-0805">Transcription regulation</keyword>
<reference evidence="10" key="2">
    <citation type="journal article" date="2013" name="Biopolymers">
        <title>Structure, function, and tethering of DNA-binding domains in sigma transcriptional activators.</title>
        <authorList>
            <person name="Vidangos N."/>
            <person name="Maris A.E."/>
            <person name="Young A."/>
            <person name="Hong E."/>
            <person name="Pelton J.G."/>
            <person name="Batchelor J.D."/>
            <person name="Wemmer D.E."/>
        </authorList>
    </citation>
    <scope>STRUCTURE BY NMR OF 428-497</scope>
</reference>
<evidence type="ECO:0000313" key="8">
    <source>
        <dbReference type="EMBL" id="AAC07620.1"/>
    </source>
</evidence>
<keyword evidence="6" id="KW-0175">Coiled coil</keyword>
<sequence length="497" mass="56999">MERLKLKEINVVNEITKILTGDYTFEESLKEVLKVLYSYLGVEHSFIAIREGNTLRIASSYGYFLNKDVAFKKGEGITGKVFQRGIPLVIPNVKHNSAFANKTGIGRLLTEKHALIAAPIKVGGEVKGVITIFKEFSDKESLENFYQTINVIGNLLGMFFKLREKFESEKKAWEEQRKELTRELSEKYSLHGLIGKSKVMRELIDTIEKVAKTDSTVLILGESGTGKSLIARIIHYESSRREKPFLTVNCASIPETLLESELFGYEKGAFTGAYTTKKGKFELANGGTIFLDEIGDMPLSLQAKLLRALQEREIERLGSEKPIKVDVRIITATNKDLEKLVKEGKFREDLYYRINVVPLYVPPLRERKEDIPILIEYYLKELNKKYGKEVYLSEDALEVLLEYDYPGNIRELINILERVVILNNGRVTSSELPELLRKRERKTGDLPKFIEETEKKRIIEALEKTGYVKSRAAKLLGYTLRQLDYRIKKYGIELKKF</sequence>
<accession>O67661</accession>
<dbReference type="InterPro" id="IPR025943">
    <property type="entry name" value="Sigma_54_int_dom_ATP-bd_2"/>
</dbReference>
<dbReference type="InterPro" id="IPR002197">
    <property type="entry name" value="HTH_Fis"/>
</dbReference>
<dbReference type="RefSeq" id="WP_010881164.1">
    <property type="nucleotide sequence ID" value="NC_000918.1"/>
</dbReference>
<dbReference type="GO" id="GO:0032993">
    <property type="term" value="C:protein-DNA complex"/>
    <property type="evidence" value="ECO:0000318"/>
    <property type="project" value="GO_Central"/>
</dbReference>
<dbReference type="PDB" id="2M8G">
    <property type="method" value="NMR"/>
    <property type="chains" value="X=428-497"/>
</dbReference>
<dbReference type="Gene3D" id="1.10.10.60">
    <property type="entry name" value="Homeodomain-like"/>
    <property type="match status" value="1"/>
</dbReference>
<protein>
    <submittedName>
        <fullName evidence="8">Transcriptional regulator (NtrC family)</fullName>
    </submittedName>
</protein>
<dbReference type="InterPro" id="IPR003593">
    <property type="entry name" value="AAA+_ATPase"/>
</dbReference>
<dbReference type="PIR" id="C70454">
    <property type="entry name" value="C70454"/>
</dbReference>
<dbReference type="PDB" id="4G3V">
    <property type="method" value="X-ray"/>
    <property type="resolution" value="1.70 A"/>
    <property type="chains" value="A/B=1-172"/>
</dbReference>
<dbReference type="PROSITE" id="PS00676">
    <property type="entry name" value="SIGMA54_INTERACT_2"/>
    <property type="match status" value="1"/>
</dbReference>
<evidence type="ECO:0000256" key="5">
    <source>
        <dbReference type="ARBA" id="ARBA00023163"/>
    </source>
</evidence>
<name>O67661_AQUAE</name>
<dbReference type="FunFam" id="3.40.50.300:FF:000006">
    <property type="entry name" value="DNA-binding transcriptional regulator NtrC"/>
    <property type="match status" value="1"/>
</dbReference>
<dbReference type="InterPro" id="IPR029016">
    <property type="entry name" value="GAF-like_dom_sf"/>
</dbReference>
<dbReference type="Pfam" id="PF02954">
    <property type="entry name" value="HTH_8"/>
    <property type="match status" value="1"/>
</dbReference>
<dbReference type="Pfam" id="PF25601">
    <property type="entry name" value="AAA_lid_14"/>
    <property type="match status" value="1"/>
</dbReference>
<dbReference type="HOGENOM" id="CLU_000445_95_2_0"/>
<dbReference type="SMART" id="SM00382">
    <property type="entry name" value="AAA"/>
    <property type="match status" value="1"/>
</dbReference>
<dbReference type="InterPro" id="IPR009057">
    <property type="entry name" value="Homeodomain-like_sf"/>
</dbReference>
<feature type="coiled-coil region" evidence="6">
    <location>
        <begin position="163"/>
        <end position="190"/>
    </location>
</feature>
<evidence type="ECO:0000256" key="1">
    <source>
        <dbReference type="ARBA" id="ARBA00022741"/>
    </source>
</evidence>
<keyword evidence="1" id="KW-0547">Nucleotide-binding</keyword>
<dbReference type="GO" id="GO:0000987">
    <property type="term" value="F:cis-regulatory region sequence-specific DNA binding"/>
    <property type="evidence" value="ECO:0000318"/>
    <property type="project" value="GO_Central"/>
</dbReference>
<dbReference type="PDBsum" id="2M8G"/>
<dbReference type="EnsemblBacteria" id="AAC07620">
    <property type="protein sequence ID" value="AAC07620"/>
    <property type="gene ID" value="aq_1792"/>
</dbReference>
<dbReference type="PDBsum" id="4G3V"/>
<keyword evidence="10 11" id="KW-0002">3D-structure</keyword>
<dbReference type="InterPro" id="IPR002078">
    <property type="entry name" value="Sigma_54_int"/>
</dbReference>
<evidence type="ECO:0000313" key="9">
    <source>
        <dbReference type="Proteomes" id="UP000000798"/>
    </source>
</evidence>
<evidence type="ECO:0007829" key="10">
    <source>
        <dbReference type="PDB" id="2M8G"/>
    </source>
</evidence>
<dbReference type="InterPro" id="IPR003018">
    <property type="entry name" value="GAF"/>
</dbReference>
<dbReference type="GO" id="GO:0045893">
    <property type="term" value="P:positive regulation of DNA-templated transcription"/>
    <property type="evidence" value="ECO:0000318"/>
    <property type="project" value="GO_Central"/>
</dbReference>
<evidence type="ECO:0000256" key="2">
    <source>
        <dbReference type="ARBA" id="ARBA00022840"/>
    </source>
</evidence>
<organism evidence="8 9">
    <name type="scientific">Aquifex aeolicus (strain VF5)</name>
    <dbReference type="NCBI Taxonomy" id="224324"/>
    <lineage>
        <taxon>Bacteria</taxon>
        <taxon>Pseudomonadati</taxon>
        <taxon>Aquificota</taxon>
        <taxon>Aquificia</taxon>
        <taxon>Aquificales</taxon>
        <taxon>Aquificaceae</taxon>
        <taxon>Aquifex</taxon>
    </lineage>
</organism>
<dbReference type="InParanoid" id="O67661"/>
<keyword evidence="4" id="KW-0238">DNA-binding</keyword>
<dbReference type="PANTHER" id="PTHR32071">
    <property type="entry name" value="TRANSCRIPTIONAL REGULATORY PROTEIN"/>
    <property type="match status" value="1"/>
</dbReference>
<dbReference type="InterPro" id="IPR058031">
    <property type="entry name" value="AAA_lid_NorR"/>
</dbReference>
<evidence type="ECO:0000256" key="3">
    <source>
        <dbReference type="ARBA" id="ARBA00023015"/>
    </source>
</evidence>
<dbReference type="SMART" id="SM00065">
    <property type="entry name" value="GAF"/>
    <property type="match status" value="1"/>
</dbReference>
<dbReference type="PROSITE" id="PS50045">
    <property type="entry name" value="SIGMA54_INTERACT_4"/>
    <property type="match status" value="1"/>
</dbReference>
<evidence type="ECO:0000256" key="4">
    <source>
        <dbReference type="ARBA" id="ARBA00023125"/>
    </source>
</evidence>
<dbReference type="Gene3D" id="1.10.8.60">
    <property type="match status" value="1"/>
</dbReference>
<evidence type="ECO:0000256" key="6">
    <source>
        <dbReference type="SAM" id="Coils"/>
    </source>
</evidence>
<keyword evidence="5" id="KW-0804">Transcription</keyword>
<dbReference type="PATRIC" id="fig|224324.8.peg.1384"/>
<evidence type="ECO:0007829" key="11">
    <source>
        <dbReference type="PDB" id="4G3V"/>
    </source>
</evidence>
<dbReference type="Proteomes" id="UP000000798">
    <property type="component" value="Chromosome"/>
</dbReference>
<keyword evidence="9" id="KW-1185">Reference proteome</keyword>
<dbReference type="OrthoDB" id="9764280at2"/>
<dbReference type="SUPFAM" id="SSF55781">
    <property type="entry name" value="GAF domain-like"/>
    <property type="match status" value="1"/>
</dbReference>
<dbReference type="Gene3D" id="3.40.50.300">
    <property type="entry name" value="P-loop containing nucleotide triphosphate hydrolases"/>
    <property type="match status" value="1"/>
</dbReference>
<dbReference type="SUPFAM" id="SSF52540">
    <property type="entry name" value="P-loop containing nucleoside triphosphate hydrolases"/>
    <property type="match status" value="1"/>
</dbReference>
<dbReference type="InterPro" id="IPR025662">
    <property type="entry name" value="Sigma_54_int_dom_ATP-bd_1"/>
</dbReference>
<dbReference type="EvolutionaryTrace" id="O67661"/>
<keyword evidence="2" id="KW-0067">ATP-binding</keyword>
<dbReference type="InterPro" id="IPR025944">
    <property type="entry name" value="Sigma_54_int_dom_CS"/>
</dbReference>
<dbReference type="CDD" id="cd00009">
    <property type="entry name" value="AAA"/>
    <property type="match status" value="1"/>
</dbReference>
<dbReference type="EMBL" id="AE000657">
    <property type="protein sequence ID" value="AAC07620.1"/>
    <property type="molecule type" value="Genomic_DNA"/>
</dbReference>
<dbReference type="GO" id="GO:0001216">
    <property type="term" value="F:DNA-binding transcription activator activity"/>
    <property type="evidence" value="ECO:0000318"/>
    <property type="project" value="GO_Central"/>
</dbReference>
<dbReference type="InterPro" id="IPR027417">
    <property type="entry name" value="P-loop_NTPase"/>
</dbReference>
<dbReference type="AlphaFoldDB" id="O67661"/>
<dbReference type="PANTHER" id="PTHR32071:SF57">
    <property type="entry name" value="C4-DICARBOXYLATE TRANSPORT TRANSCRIPTIONAL REGULATORY PROTEIN DCTD"/>
    <property type="match status" value="1"/>
</dbReference>
<dbReference type="SUPFAM" id="SSF46689">
    <property type="entry name" value="Homeodomain-like"/>
    <property type="match status" value="1"/>
</dbReference>
<dbReference type="PROSITE" id="PS00675">
    <property type="entry name" value="SIGMA54_INTERACT_1"/>
    <property type="match status" value="1"/>
</dbReference>
<reference evidence="8 9" key="1">
    <citation type="journal article" date="1998" name="Nature">
        <title>The complete genome of the hyperthermophilic bacterium Aquifex aeolicus.</title>
        <authorList>
            <person name="Deckert G."/>
            <person name="Warren P.V."/>
            <person name="Gaasterland T."/>
            <person name="Young W.G."/>
            <person name="Lenox A.L."/>
            <person name="Graham D.E."/>
            <person name="Overbeek R."/>
            <person name="Snead M.A."/>
            <person name="Keller M."/>
            <person name="Aujay M."/>
            <person name="Huber R."/>
            <person name="Feldman R.A."/>
            <person name="Short J.M."/>
            <person name="Olson G.J."/>
            <person name="Swanson R.V."/>
        </authorList>
    </citation>
    <scope>NUCLEOTIDE SEQUENCE [LARGE SCALE GENOMIC DNA]</scope>
    <source>
        <strain evidence="8 9">VF5</strain>
    </source>
</reference>
<feature type="domain" description="Sigma-54 factor interaction" evidence="7">
    <location>
        <begin position="193"/>
        <end position="421"/>
    </location>
</feature>
<dbReference type="Pfam" id="PF00158">
    <property type="entry name" value="Sigma54_activat"/>
    <property type="match status" value="1"/>
</dbReference>